<reference evidence="4" key="1">
    <citation type="submission" date="2020-04" db="EMBL/GenBank/DDBJ databases">
        <authorList>
            <person name="Alioto T."/>
            <person name="Alioto T."/>
            <person name="Gomez Garrido J."/>
        </authorList>
    </citation>
    <scope>NUCLEOTIDE SEQUENCE</scope>
    <source>
        <strain evidence="4">A484AB</strain>
    </source>
</reference>
<keyword evidence="5" id="KW-1185">Reference proteome</keyword>
<dbReference type="AlphaFoldDB" id="A0A6S7IZA9"/>
<organism evidence="4 5">
    <name type="scientific">Paramuricea clavata</name>
    <name type="common">Red gorgonian</name>
    <name type="synonym">Violescent sea-whip</name>
    <dbReference type="NCBI Taxonomy" id="317549"/>
    <lineage>
        <taxon>Eukaryota</taxon>
        <taxon>Metazoa</taxon>
        <taxon>Cnidaria</taxon>
        <taxon>Anthozoa</taxon>
        <taxon>Octocorallia</taxon>
        <taxon>Malacalcyonacea</taxon>
        <taxon>Plexauridae</taxon>
        <taxon>Paramuricea</taxon>
    </lineage>
</organism>
<protein>
    <submittedName>
        <fullName evidence="4">Zinc finger MYM-type 3</fullName>
    </submittedName>
</protein>
<dbReference type="InterPro" id="IPR036770">
    <property type="entry name" value="Ankyrin_rpt-contain_sf"/>
</dbReference>
<dbReference type="PROSITE" id="PS50297">
    <property type="entry name" value="ANK_REP_REGION"/>
    <property type="match status" value="1"/>
</dbReference>
<dbReference type="SMART" id="SM00248">
    <property type="entry name" value="ANK"/>
    <property type="match status" value="2"/>
</dbReference>
<proteinExistence type="predicted"/>
<dbReference type="Gene3D" id="1.25.40.20">
    <property type="entry name" value="Ankyrin repeat-containing domain"/>
    <property type="match status" value="1"/>
</dbReference>
<dbReference type="EMBL" id="CACRXK020006866">
    <property type="protein sequence ID" value="CAB4010672.1"/>
    <property type="molecule type" value="Genomic_DNA"/>
</dbReference>
<dbReference type="PANTHER" id="PTHR24198:SF165">
    <property type="entry name" value="ANKYRIN REPEAT-CONTAINING PROTEIN-RELATED"/>
    <property type="match status" value="1"/>
</dbReference>
<dbReference type="OrthoDB" id="5987001at2759"/>
<evidence type="ECO:0000256" key="3">
    <source>
        <dbReference type="SAM" id="MobiDB-lite"/>
    </source>
</evidence>
<evidence type="ECO:0000313" key="5">
    <source>
        <dbReference type="Proteomes" id="UP001152795"/>
    </source>
</evidence>
<feature type="region of interest" description="Disordered" evidence="3">
    <location>
        <begin position="36"/>
        <end position="74"/>
    </location>
</feature>
<evidence type="ECO:0000256" key="1">
    <source>
        <dbReference type="ARBA" id="ARBA00022737"/>
    </source>
</evidence>
<accession>A0A6S7IZA9</accession>
<dbReference type="Proteomes" id="UP001152795">
    <property type="component" value="Unassembled WGS sequence"/>
</dbReference>
<dbReference type="PANTHER" id="PTHR24198">
    <property type="entry name" value="ANKYRIN REPEAT AND PROTEIN KINASE DOMAIN-CONTAINING PROTEIN"/>
    <property type="match status" value="1"/>
</dbReference>
<comment type="caution">
    <text evidence="4">The sequence shown here is derived from an EMBL/GenBank/DDBJ whole genome shotgun (WGS) entry which is preliminary data.</text>
</comment>
<keyword evidence="2" id="KW-0040">ANK repeat</keyword>
<dbReference type="SUPFAM" id="SSF48403">
    <property type="entry name" value="Ankyrin repeat"/>
    <property type="match status" value="1"/>
</dbReference>
<name>A0A6S7IZA9_PARCT</name>
<gene>
    <name evidence="4" type="ORF">PACLA_8A014717</name>
</gene>
<dbReference type="InterPro" id="IPR002110">
    <property type="entry name" value="Ankyrin_rpt"/>
</dbReference>
<keyword evidence="1" id="KW-0677">Repeat</keyword>
<sequence length="1180" mass="132758">MEKYANEDVAIKTVATGAASDDCDVDILNDSLHNLSLEEPGDLEPLASSTPVKAKRSDLSPSEFEPPAKRLHGEGCKKRQDILQTQLKEEFVESPGKRTERSEVMSFLGTDSKSHATRAVKSAFTSATYDKRKQQYRNIRKSISFVVGSESIDESDLQVSQNTEIYNLQQNVLTCKQKAKLIMDDILSNSSVSDNVYLSTLVNMYNQEMESISKITDSIDAIYERELKLLLQRETDKKISASERSTIVLEYDRLSTFVNLGIRSGVNSPEEQVTGETFKNLKLDFVRECPMLTEIVQCLFPDSEMTDRKSKCAVDALSLLTSLRNRHCKNDVTLLFTMMLVSYGAGCRMINILNKCGLTIHWDTLMNYLDSQLERKKKYVTSLTPQEIPLLLLMDNVNIYRGNKRHHRLYKAYGDNMWNFTVRGLLVPHLEGIQDLLSSRETAAESQHDVKDFNFEDIALDSNVEHCAIWTAHVDNYLTKLLQDGLNFSTEKHLKEMSESECNRCLSTKSYSTSTDLKISADSSYVDISQSSRKSNTTILPLSLENNSTLAGTCAILDQFGKEFSIPSSCQSKNLPFDKHSKTFCLKQAREHAEFIMMMNHHAQDSEQYKLQLSNAEENDADTFNCGDGFGDLEDHEVAGDVNCQKENEETPADTTVGSVKKLFQGQDILFNSTYESLKNKMCEAFQTDTIERFVKEMAEKPYVRDMKDHLGRTFLHIAVEQLNMNFVECLLHVGFNPNAKEKCGITPIIISVILKNKEMCQLLVKSRACVRGPLFTNVPSPIAVAKKMELAEILEILDPTSSDEEDDDLCSYDPAFQSVQSQVTLPTTKDNNKACTRSSPGFITGVVGDVGTCKTNRGVMSRSSSHDWVGIIPGDMHTKGYLAEACFKEQGPGGFHYLVHKVLKRPKLTKEAFKKKKFAEGNLSRIREAVRDGARAYGLAAVMEFKESKLYPDPHMMSQCNRATGSHTEILLGQFKLWVKQSNVVSSSFKYRSRMFLYYGPLFELYDLATSHCWGLARETCFLHQLPMYAQLNFPNYFTECFIHTVNLLGKWPLAFRKTVGLNCSVNVTGKQGCGLELDAFVEAEIVQPLKTYVSVAEPFLDQLKGAWFCLNNGLLDPSKSPEASPACYPVDGQGCEGGSVSKCYLDVQEKGVKKVADNFKSKLYDCFPDLRYQLLLDV</sequence>
<evidence type="ECO:0000313" key="4">
    <source>
        <dbReference type="EMBL" id="CAB4010672.1"/>
    </source>
</evidence>
<dbReference type="Pfam" id="PF12796">
    <property type="entry name" value="Ank_2"/>
    <property type="match status" value="1"/>
</dbReference>
<evidence type="ECO:0000256" key="2">
    <source>
        <dbReference type="ARBA" id="ARBA00023043"/>
    </source>
</evidence>
<dbReference type="PROSITE" id="PS50088">
    <property type="entry name" value="ANK_REPEAT"/>
    <property type="match status" value="1"/>
</dbReference>